<dbReference type="AlphaFoldDB" id="A0A6J4IDG1"/>
<evidence type="ECO:0000313" key="3">
    <source>
        <dbReference type="EMBL" id="CAA9247348.1"/>
    </source>
</evidence>
<dbReference type="GO" id="GO:0005886">
    <property type="term" value="C:plasma membrane"/>
    <property type="evidence" value="ECO:0007669"/>
    <property type="project" value="UniProtKB-SubCell"/>
</dbReference>
<dbReference type="InterPro" id="IPR002696">
    <property type="entry name" value="Membr_insert_effic_factor_YidD"/>
</dbReference>
<feature type="region of interest" description="Disordered" evidence="2">
    <location>
        <begin position="75"/>
        <end position="98"/>
    </location>
</feature>
<sequence>MNGVANSGTVVARVTPPARALLVLVRLYQAARAGRPSPCRYDPTCSAYAATALERFGAGRGTWLTARRLTRCHPWGGFGPDPVPETRPPTKRPHRPSS</sequence>
<comment type="subcellular location">
    <subcellularLocation>
        <location evidence="1">Cell membrane</location>
        <topology evidence="1">Peripheral membrane protein</topology>
        <orientation evidence="1">Cytoplasmic side</orientation>
    </subcellularLocation>
</comment>
<dbReference type="PANTHER" id="PTHR33383">
    <property type="entry name" value="MEMBRANE PROTEIN INSERTION EFFICIENCY FACTOR-RELATED"/>
    <property type="match status" value="1"/>
</dbReference>
<proteinExistence type="inferred from homology"/>
<accession>A0A6J4IDG1</accession>
<evidence type="ECO:0000256" key="1">
    <source>
        <dbReference type="HAMAP-Rule" id="MF_00386"/>
    </source>
</evidence>
<keyword evidence="1" id="KW-0472">Membrane</keyword>
<dbReference type="HAMAP" id="MF_00386">
    <property type="entry name" value="UPF0161_YidD"/>
    <property type="match status" value="1"/>
</dbReference>
<name>A0A6J4IDG1_9ACTN</name>
<keyword evidence="1" id="KW-1003">Cell membrane</keyword>
<reference evidence="3" key="1">
    <citation type="submission" date="2020-02" db="EMBL/GenBank/DDBJ databases">
        <authorList>
            <person name="Meier V. D."/>
        </authorList>
    </citation>
    <scope>NUCLEOTIDE SEQUENCE</scope>
    <source>
        <strain evidence="3">AVDCRST_MAG76</strain>
    </source>
</reference>
<evidence type="ECO:0000256" key="2">
    <source>
        <dbReference type="SAM" id="MobiDB-lite"/>
    </source>
</evidence>
<comment type="function">
    <text evidence="1">Could be involved in insertion of integral membrane proteins into the membrane.</text>
</comment>
<comment type="similarity">
    <text evidence="1">Belongs to the UPF0161 family.</text>
</comment>
<dbReference type="EMBL" id="CADCSZ010000131">
    <property type="protein sequence ID" value="CAA9247348.1"/>
    <property type="molecule type" value="Genomic_DNA"/>
</dbReference>
<dbReference type="NCBIfam" id="TIGR00278">
    <property type="entry name" value="membrane protein insertion efficiency factor YidD"/>
    <property type="match status" value="1"/>
</dbReference>
<dbReference type="PANTHER" id="PTHR33383:SF1">
    <property type="entry name" value="MEMBRANE PROTEIN INSERTION EFFICIENCY FACTOR-RELATED"/>
    <property type="match status" value="1"/>
</dbReference>
<organism evidence="3">
    <name type="scientific">uncultured Acidimicrobiales bacterium</name>
    <dbReference type="NCBI Taxonomy" id="310071"/>
    <lineage>
        <taxon>Bacteria</taxon>
        <taxon>Bacillati</taxon>
        <taxon>Actinomycetota</taxon>
        <taxon>Acidimicrobiia</taxon>
        <taxon>Acidimicrobiales</taxon>
        <taxon>environmental samples</taxon>
    </lineage>
</organism>
<dbReference type="SMART" id="SM01234">
    <property type="entry name" value="Haemolytic"/>
    <property type="match status" value="1"/>
</dbReference>
<gene>
    <name evidence="3" type="ORF">AVDCRST_MAG76-2087</name>
</gene>
<feature type="compositionally biased region" description="Basic residues" evidence="2">
    <location>
        <begin position="89"/>
        <end position="98"/>
    </location>
</feature>
<dbReference type="Pfam" id="PF01809">
    <property type="entry name" value="YidD"/>
    <property type="match status" value="1"/>
</dbReference>
<protein>
    <recommendedName>
        <fullName evidence="1">Putative membrane protein insertion efficiency factor</fullName>
    </recommendedName>
</protein>